<sequence>MDKKLLFMLKDENVMIHSIYNVEEEKMYFKNLDEEESYQDLESIDKIKECYFNIYEEDEEMLELIKLKMTIV</sequence>
<gene>
    <name evidence="1" type="ORF">QOZ84_11995</name>
</gene>
<keyword evidence="2" id="KW-1185">Reference proteome</keyword>
<evidence type="ECO:0000313" key="2">
    <source>
        <dbReference type="Proteomes" id="UP001301012"/>
    </source>
</evidence>
<protein>
    <submittedName>
        <fullName evidence="1">Uncharacterized protein</fullName>
    </submittedName>
</protein>
<proteinExistence type="predicted"/>
<evidence type="ECO:0000313" key="1">
    <source>
        <dbReference type="EMBL" id="MDK2564274.1"/>
    </source>
</evidence>
<name>A0ABT7EBG6_9FIRM</name>
<dbReference type="EMBL" id="JASKYM010000006">
    <property type="protein sequence ID" value="MDK2564274.1"/>
    <property type="molecule type" value="Genomic_DNA"/>
</dbReference>
<dbReference type="Proteomes" id="UP001301012">
    <property type="component" value="Unassembled WGS sequence"/>
</dbReference>
<reference evidence="1 2" key="1">
    <citation type="submission" date="2023-05" db="EMBL/GenBank/DDBJ databases">
        <title>Rombocin, a short stable natural nisin variant, displays selective antimicrobial activity against Listeria monocytogenes and employs dual mode of action to kill target bacterial strains.</title>
        <authorList>
            <person name="Wambui J."/>
            <person name="Stephan R."/>
            <person name="Kuipers O.P."/>
        </authorList>
    </citation>
    <scope>NUCLEOTIDE SEQUENCE [LARGE SCALE GENOMIC DNA]</scope>
    <source>
        <strain evidence="1 2">RC002</strain>
    </source>
</reference>
<dbReference type="RefSeq" id="WP_284133202.1">
    <property type="nucleotide sequence ID" value="NZ_JASKYM010000006.1"/>
</dbReference>
<organism evidence="1 2">
    <name type="scientific">Romboutsia sedimentorum</name>
    <dbReference type="NCBI Taxonomy" id="1368474"/>
    <lineage>
        <taxon>Bacteria</taxon>
        <taxon>Bacillati</taxon>
        <taxon>Bacillota</taxon>
        <taxon>Clostridia</taxon>
        <taxon>Peptostreptococcales</taxon>
        <taxon>Peptostreptococcaceae</taxon>
        <taxon>Romboutsia</taxon>
    </lineage>
</organism>
<accession>A0ABT7EBG6</accession>
<comment type="caution">
    <text evidence="1">The sequence shown here is derived from an EMBL/GenBank/DDBJ whole genome shotgun (WGS) entry which is preliminary data.</text>
</comment>